<evidence type="ECO:0000313" key="2">
    <source>
        <dbReference type="Proteomes" id="UP000815325"/>
    </source>
</evidence>
<proteinExistence type="predicted"/>
<dbReference type="Proteomes" id="UP000815325">
    <property type="component" value="Unassembled WGS sequence"/>
</dbReference>
<dbReference type="EMBL" id="MU069533">
    <property type="protein sequence ID" value="KAF5839756.1"/>
    <property type="molecule type" value="Genomic_DNA"/>
</dbReference>
<evidence type="ECO:0000313" key="1">
    <source>
        <dbReference type="EMBL" id="KAF5839756.1"/>
    </source>
</evidence>
<keyword evidence="2" id="KW-1185">Reference proteome</keyword>
<comment type="caution">
    <text evidence="1">The sequence shown here is derived from an EMBL/GenBank/DDBJ whole genome shotgun (WGS) entry which is preliminary data.</text>
</comment>
<organism evidence="1 2">
    <name type="scientific">Dunaliella salina</name>
    <name type="common">Green alga</name>
    <name type="synonym">Protococcus salinus</name>
    <dbReference type="NCBI Taxonomy" id="3046"/>
    <lineage>
        <taxon>Eukaryota</taxon>
        <taxon>Viridiplantae</taxon>
        <taxon>Chlorophyta</taxon>
        <taxon>core chlorophytes</taxon>
        <taxon>Chlorophyceae</taxon>
        <taxon>CS clade</taxon>
        <taxon>Chlamydomonadales</taxon>
        <taxon>Dunaliellaceae</taxon>
        <taxon>Dunaliella</taxon>
    </lineage>
</organism>
<accession>A0ABQ7GYR7</accession>
<sequence>MLFQTLQSGVRPLQTSPLLPSSRLSAHCSSLNSTISNRRLFLARTQQHSPSHTCSVLCHAKRNTSSSKECCNDDKELARQAMRQMEALGGSSPQQPSRKQGRDARVAGMDADWLATKARKQPTLAEALDAIEAAVSPSAAATARMLYDLGTALNKGKARIQEGRVASAMAKLTALMLEEHKESGSSSNAPRIQQLQGGREFNLSAWALSKVQTIRDTDVTQLGLAFTEQALHGPVMNGEGWRGWSALLFGLAKAGMSCQSNLQEAYMLLRLQQALNKDYKVVR</sequence>
<reference evidence="1" key="1">
    <citation type="submission" date="2017-08" db="EMBL/GenBank/DDBJ databases">
        <authorList>
            <person name="Polle J.E."/>
            <person name="Barry K."/>
            <person name="Cushman J."/>
            <person name="Schmutz J."/>
            <person name="Tran D."/>
            <person name="Hathwaick L.T."/>
            <person name="Yim W.C."/>
            <person name="Jenkins J."/>
            <person name="Mckie-Krisberg Z.M."/>
            <person name="Prochnik S."/>
            <person name="Lindquist E."/>
            <person name="Dockter R.B."/>
            <person name="Adam C."/>
            <person name="Molina H."/>
            <person name="Bunkerborg J."/>
            <person name="Jin E."/>
            <person name="Buchheim M."/>
            <person name="Magnuson J."/>
        </authorList>
    </citation>
    <scope>NUCLEOTIDE SEQUENCE</scope>
    <source>
        <strain evidence="1">CCAP 19/18</strain>
    </source>
</reference>
<gene>
    <name evidence="1" type="ORF">DUNSADRAFT_18634</name>
</gene>
<protein>
    <submittedName>
        <fullName evidence="1">Uncharacterized protein</fullName>
    </submittedName>
</protein>
<name>A0ABQ7GYR7_DUNSA</name>